<evidence type="ECO:0000256" key="1">
    <source>
        <dbReference type="ARBA" id="ARBA00001947"/>
    </source>
</evidence>
<dbReference type="Proteomes" id="UP000094526">
    <property type="component" value="Unassembled WGS sequence"/>
</dbReference>
<dbReference type="STRING" id="86049.A0A1C1CQT4"/>
<dbReference type="SUPFAM" id="SSF55486">
    <property type="entry name" value="Metalloproteases ('zincins'), catalytic domain"/>
    <property type="match status" value="1"/>
</dbReference>
<feature type="transmembrane region" description="Helical" evidence="8">
    <location>
        <begin position="49"/>
        <end position="68"/>
    </location>
</feature>
<dbReference type="InterPro" id="IPR000718">
    <property type="entry name" value="Peptidase_M13"/>
</dbReference>
<dbReference type="GO" id="GO:0005886">
    <property type="term" value="C:plasma membrane"/>
    <property type="evidence" value="ECO:0007669"/>
    <property type="project" value="TreeGrafter"/>
</dbReference>
<dbReference type="PROSITE" id="PS51885">
    <property type="entry name" value="NEPRILYSIN"/>
    <property type="match status" value="1"/>
</dbReference>
<evidence type="ECO:0000313" key="11">
    <source>
        <dbReference type="EMBL" id="OCT50842.1"/>
    </source>
</evidence>
<dbReference type="PRINTS" id="PR00786">
    <property type="entry name" value="NEPRILYSIN"/>
</dbReference>
<keyword evidence="8" id="KW-0472">Membrane</keyword>
<dbReference type="Pfam" id="PF05649">
    <property type="entry name" value="Peptidase_M13_N"/>
    <property type="match status" value="1"/>
</dbReference>
<evidence type="ECO:0000256" key="5">
    <source>
        <dbReference type="ARBA" id="ARBA00022801"/>
    </source>
</evidence>
<keyword evidence="4" id="KW-0479">Metal-binding</keyword>
<comment type="caution">
    <text evidence="11">The sequence shown here is derived from an EMBL/GenBank/DDBJ whole genome shotgun (WGS) entry which is preliminary data.</text>
</comment>
<keyword evidence="12" id="KW-1185">Reference proteome</keyword>
<dbReference type="VEuPathDB" id="FungiDB:CLCR_08010"/>
<evidence type="ECO:0000256" key="7">
    <source>
        <dbReference type="ARBA" id="ARBA00023049"/>
    </source>
</evidence>
<sequence length="788" mass="89684">MMASPPPYERCRHPKETTPLLLDEEKHRPVVGACRRCCEERRREEHVPWYLYVIFVTVALGGTCLLFWDHPSFVRWRESWSENERDPFRGYIEELHSNEANICLTPACVHASSELLYNLHPDYKNVDPCTDFEELVCGGWRDRHDLRPDQGDAFTGTIMSENSQTLLRHILEAPYPGDSAHSYFSPQSLDSASSSADKDNFNKLKAAYDACLNEETIKKLGIAPLLDILNETSKHFSSGDLSSTVLYALKTGQSTLISAGTGADDKDPDTVVVSVSAPWSVGLPAKELYEDEKILKKYEATASEVFSSLQSQGALRHVDTHALVEFEKKIAAATPDAEDRNDVTKYYNPMSLKDAEALAPELKLSKILHELVPSDYKPNRIIVMAPQYMKDLSKLVSDTAEETLHTYFLWKTIQSYYSFIEADAVVPIERFQNELSGQDPDTKPERWRKCVRHVDSGLGWILSRFFVEKAFSAEAKAFGDQIVTDIKDQFIEKLKVTEWMEKEVIDLAISKVHNIVQKIGYPDKSPNILDPEKLKEYYFSVKINSTTYFENAVSLVRNEVKEEWAALGKPVDRDQWDMTVPTVNAYYNPPGNEIVFPAGIMQFPVFDVNVPQYLSYGAFGSVSGHELSHAFDSTGRHYDQNGNFTDWWTEKTVENFKKRAECFVEQYANFTVDGPDDKPLHVNGRLTLGENIADAGGLAAAFKAWQKRAAENPNQDLPGLDFFTQEQLFFVNYANWWCGKTRKETAIQRIYLDPHAPKFARILGTMANSRDFRESFQCKEKEPVCELW</sequence>
<dbReference type="GO" id="GO:0016485">
    <property type="term" value="P:protein processing"/>
    <property type="evidence" value="ECO:0007669"/>
    <property type="project" value="TreeGrafter"/>
</dbReference>
<dbReference type="Gene3D" id="1.10.1380.10">
    <property type="entry name" value="Neutral endopeptidase , domain2"/>
    <property type="match status" value="1"/>
</dbReference>
<feature type="domain" description="Peptidase M13 N-terminal" evidence="10">
    <location>
        <begin position="128"/>
        <end position="522"/>
    </location>
</feature>
<dbReference type="InterPro" id="IPR042089">
    <property type="entry name" value="Peptidase_M13_dom_2"/>
</dbReference>
<organism evidence="11 12">
    <name type="scientific">Cladophialophora carrionii</name>
    <dbReference type="NCBI Taxonomy" id="86049"/>
    <lineage>
        <taxon>Eukaryota</taxon>
        <taxon>Fungi</taxon>
        <taxon>Dikarya</taxon>
        <taxon>Ascomycota</taxon>
        <taxon>Pezizomycotina</taxon>
        <taxon>Eurotiomycetes</taxon>
        <taxon>Chaetothyriomycetidae</taxon>
        <taxon>Chaetothyriales</taxon>
        <taxon>Herpotrichiellaceae</taxon>
        <taxon>Cladophialophora</taxon>
    </lineage>
</organism>
<evidence type="ECO:0000259" key="9">
    <source>
        <dbReference type="Pfam" id="PF01431"/>
    </source>
</evidence>
<dbReference type="eggNOG" id="KOG3624">
    <property type="taxonomic scope" value="Eukaryota"/>
</dbReference>
<evidence type="ECO:0000256" key="3">
    <source>
        <dbReference type="ARBA" id="ARBA00022670"/>
    </source>
</evidence>
<dbReference type="EMBL" id="LGRB01000009">
    <property type="protein sequence ID" value="OCT50842.1"/>
    <property type="molecule type" value="Genomic_DNA"/>
</dbReference>
<dbReference type="AlphaFoldDB" id="A0A1C1CQT4"/>
<keyword evidence="6" id="KW-0862">Zinc</keyword>
<dbReference type="PANTHER" id="PTHR11733">
    <property type="entry name" value="ZINC METALLOPROTEASE FAMILY M13 NEPRILYSIN-RELATED"/>
    <property type="match status" value="1"/>
</dbReference>
<protein>
    <submittedName>
        <fullName evidence="11">Endothelin-converting enzyme 1</fullName>
    </submittedName>
</protein>
<evidence type="ECO:0000256" key="2">
    <source>
        <dbReference type="ARBA" id="ARBA00007357"/>
    </source>
</evidence>
<evidence type="ECO:0000256" key="4">
    <source>
        <dbReference type="ARBA" id="ARBA00022723"/>
    </source>
</evidence>
<dbReference type="Pfam" id="PF01431">
    <property type="entry name" value="Peptidase_M13"/>
    <property type="match status" value="1"/>
</dbReference>
<dbReference type="CDD" id="cd08662">
    <property type="entry name" value="M13"/>
    <property type="match status" value="1"/>
</dbReference>
<comment type="similarity">
    <text evidence="2">Belongs to the peptidase M13 family.</text>
</comment>
<evidence type="ECO:0000313" key="12">
    <source>
        <dbReference type="Proteomes" id="UP000094526"/>
    </source>
</evidence>
<dbReference type="InterPro" id="IPR024079">
    <property type="entry name" value="MetalloPept_cat_dom_sf"/>
</dbReference>
<dbReference type="InterPro" id="IPR008753">
    <property type="entry name" value="Peptidase_M13_N"/>
</dbReference>
<gene>
    <name evidence="11" type="primary">Ece1</name>
    <name evidence="11" type="ORF">CLCR_08010</name>
</gene>
<keyword evidence="7" id="KW-0482">Metalloprotease</keyword>
<dbReference type="OrthoDB" id="6475849at2759"/>
<evidence type="ECO:0000256" key="8">
    <source>
        <dbReference type="SAM" id="Phobius"/>
    </source>
</evidence>
<dbReference type="GO" id="GO:0046872">
    <property type="term" value="F:metal ion binding"/>
    <property type="evidence" value="ECO:0007669"/>
    <property type="project" value="UniProtKB-KW"/>
</dbReference>
<keyword evidence="5" id="KW-0378">Hydrolase</keyword>
<dbReference type="Gene3D" id="3.40.390.10">
    <property type="entry name" value="Collagenase (Catalytic Domain)"/>
    <property type="match status" value="1"/>
</dbReference>
<keyword evidence="8" id="KW-1133">Transmembrane helix</keyword>
<evidence type="ECO:0000256" key="6">
    <source>
        <dbReference type="ARBA" id="ARBA00022833"/>
    </source>
</evidence>
<feature type="domain" description="Peptidase M13 C-terminal" evidence="9">
    <location>
        <begin position="584"/>
        <end position="784"/>
    </location>
</feature>
<evidence type="ECO:0000259" key="10">
    <source>
        <dbReference type="Pfam" id="PF05649"/>
    </source>
</evidence>
<comment type="cofactor">
    <cofactor evidence="1">
        <name>Zn(2+)</name>
        <dbReference type="ChEBI" id="CHEBI:29105"/>
    </cofactor>
</comment>
<name>A0A1C1CQT4_9EURO</name>
<dbReference type="InterPro" id="IPR018497">
    <property type="entry name" value="Peptidase_M13_C"/>
</dbReference>
<accession>A0A1C1CQT4</accession>
<reference evidence="12" key="1">
    <citation type="submission" date="2015-07" db="EMBL/GenBank/DDBJ databases">
        <authorList>
            <person name="Teixeira M.M."/>
            <person name="Souza R.C."/>
            <person name="Almeida L.G."/>
            <person name="Vicente V.A."/>
            <person name="de Hoog S."/>
            <person name="Bocca A.L."/>
            <person name="de Almeida S.R."/>
            <person name="Vasconcelos A.T."/>
            <person name="Felipe M.S."/>
        </authorList>
    </citation>
    <scope>NUCLEOTIDE SEQUENCE [LARGE SCALE GENOMIC DNA]</scope>
    <source>
        <strain evidence="12">KSF</strain>
    </source>
</reference>
<keyword evidence="8" id="KW-0812">Transmembrane</keyword>
<keyword evidence="3" id="KW-0645">Protease</keyword>
<proteinExistence type="inferred from homology"/>
<dbReference type="PANTHER" id="PTHR11733:SF167">
    <property type="entry name" value="FI17812P1-RELATED"/>
    <property type="match status" value="1"/>
</dbReference>
<dbReference type="VEuPathDB" id="FungiDB:G647_09488"/>
<dbReference type="GO" id="GO:0004222">
    <property type="term" value="F:metalloendopeptidase activity"/>
    <property type="evidence" value="ECO:0007669"/>
    <property type="project" value="InterPro"/>
</dbReference>